<dbReference type="KEGG" id="cmb:CSW64_12720"/>
<name>A0A2D2AZ54_9CAUL</name>
<reference evidence="1 2" key="1">
    <citation type="submission" date="2017-10" db="EMBL/GenBank/DDBJ databases">
        <title>Genome sequence of Caulobacter mirabilis FWC38.</title>
        <authorList>
            <person name="Fiebig A."/>
            <person name="Crosson S."/>
        </authorList>
    </citation>
    <scope>NUCLEOTIDE SEQUENCE [LARGE SCALE GENOMIC DNA]</scope>
    <source>
        <strain evidence="1 2">FWC 38</strain>
    </source>
</reference>
<sequence>MASNVYISNSGVDQLDLAWSTLGPSGAFNDNFSLGATVVPAGAGLTQVMSVDRSPNFGVLASPTMGELALTAGGVWIGSLVLMLDPGGKPIKNTLNWGLRGPGRGMSVLASDRNPHAVHFTVSGQRVTLSISGVSSGVFDDIQLDVRITSEPIWTKVQAAHDSNQNRFVVLALDGGHHPQLFQSPFSDTPRFQPLSASPPTDDRLAHAVLIENDVDSSQAIWAAGCTHGGKLWLQRTDTSTSSLLDLGLPAPTRPITAMTASDAFTVNGVLTADIFLCLQNPDQTTSLAHRQLSLGATPAFVGDWNDWGQILSKKASYCRSRNGRFVFVARIAGLRSQANINYCTASASAVDYGWWNGTADLPAGITTNKVLALQWGPKSTVNDDIALAWRGSNSALWAGSNNDSPKYGWKASTNSQLDGDEMTFVEGSNEVPILYRDPQSRQVRFARYMVKEAAFTGSGSLGPATPACFTGFATGDTQYALWQDPSTLNPTFVAIPR</sequence>
<evidence type="ECO:0000313" key="1">
    <source>
        <dbReference type="EMBL" id="ATQ43217.1"/>
    </source>
</evidence>
<protein>
    <submittedName>
        <fullName evidence="1">Uncharacterized protein</fullName>
    </submittedName>
</protein>
<dbReference type="RefSeq" id="WP_099622468.1">
    <property type="nucleotide sequence ID" value="NZ_CP024201.1"/>
</dbReference>
<dbReference type="Proteomes" id="UP000228945">
    <property type="component" value="Chromosome"/>
</dbReference>
<dbReference type="AlphaFoldDB" id="A0A2D2AZ54"/>
<keyword evidence="2" id="KW-1185">Reference proteome</keyword>
<proteinExistence type="predicted"/>
<accession>A0A2D2AZ54</accession>
<organism evidence="1 2">
    <name type="scientific">Caulobacter mirabilis</name>
    <dbReference type="NCBI Taxonomy" id="69666"/>
    <lineage>
        <taxon>Bacteria</taxon>
        <taxon>Pseudomonadati</taxon>
        <taxon>Pseudomonadota</taxon>
        <taxon>Alphaproteobacteria</taxon>
        <taxon>Caulobacterales</taxon>
        <taxon>Caulobacteraceae</taxon>
        <taxon>Caulobacter</taxon>
    </lineage>
</organism>
<dbReference type="EMBL" id="CP024201">
    <property type="protein sequence ID" value="ATQ43217.1"/>
    <property type="molecule type" value="Genomic_DNA"/>
</dbReference>
<gene>
    <name evidence="1" type="ORF">CSW64_12720</name>
</gene>
<evidence type="ECO:0000313" key="2">
    <source>
        <dbReference type="Proteomes" id="UP000228945"/>
    </source>
</evidence>